<dbReference type="EMBL" id="CADIJO010000015">
    <property type="protein sequence ID" value="CAB3723273.1"/>
    <property type="molecule type" value="Genomic_DNA"/>
</dbReference>
<evidence type="ECO:0000256" key="2">
    <source>
        <dbReference type="ARBA" id="ARBA00023125"/>
    </source>
</evidence>
<sequence length="267" mass="28202">MSRNPRTAPRDQDHPPAVAGLTGTYREASPSAPLRAHFLCAWSSELAAGQGGDVAVLPDGCVDILWAGGQLSVVGPDVVAARPQLAPGARVLGLRFQPGAARGWLGVPLSELVGSRVGLDALWGDRRAGRLARRLQDAATQDAQMSALQQGLMLEARAQQAPSVHAAALFRGFAAASEPSGGRVGGWLELSERSLRRLSLDHFGYGPKMLERILRLQRFLGLLRQTPGAGLAALAAEARYADQAHLSREIQALCGMTPSQLRTQAGG</sequence>
<dbReference type="GO" id="GO:0043565">
    <property type="term" value="F:sequence-specific DNA binding"/>
    <property type="evidence" value="ECO:0007669"/>
    <property type="project" value="InterPro"/>
</dbReference>
<organism evidence="5 6">
    <name type="scientific">Achromobacter deleyi</name>
    <dbReference type="NCBI Taxonomy" id="1353891"/>
    <lineage>
        <taxon>Bacteria</taxon>
        <taxon>Pseudomonadati</taxon>
        <taxon>Pseudomonadota</taxon>
        <taxon>Betaproteobacteria</taxon>
        <taxon>Burkholderiales</taxon>
        <taxon>Alcaligenaceae</taxon>
        <taxon>Achromobacter</taxon>
    </lineage>
</organism>
<reference evidence="5 6" key="1">
    <citation type="submission" date="2020-04" db="EMBL/GenBank/DDBJ databases">
        <authorList>
            <person name="De Canck E."/>
        </authorList>
    </citation>
    <scope>NUCLEOTIDE SEQUENCE [LARGE SCALE GENOMIC DNA]</scope>
    <source>
        <strain evidence="5 6">LMG 3458</strain>
    </source>
</reference>
<dbReference type="PROSITE" id="PS01124">
    <property type="entry name" value="HTH_ARAC_FAMILY_2"/>
    <property type="match status" value="1"/>
</dbReference>
<accession>A0A6S7BPH8</accession>
<dbReference type="SMART" id="SM00342">
    <property type="entry name" value="HTH_ARAC"/>
    <property type="match status" value="1"/>
</dbReference>
<dbReference type="AlphaFoldDB" id="A0A6S7BPH8"/>
<dbReference type="Pfam" id="PF20240">
    <property type="entry name" value="DUF6597"/>
    <property type="match status" value="1"/>
</dbReference>
<keyword evidence="1" id="KW-0805">Transcription regulation</keyword>
<gene>
    <name evidence="5" type="ORF">LMG3458_04164</name>
</gene>
<evidence type="ECO:0000256" key="1">
    <source>
        <dbReference type="ARBA" id="ARBA00023015"/>
    </source>
</evidence>
<dbReference type="InterPro" id="IPR018060">
    <property type="entry name" value="HTH_AraC"/>
</dbReference>
<evidence type="ECO:0000259" key="4">
    <source>
        <dbReference type="PROSITE" id="PS01124"/>
    </source>
</evidence>
<dbReference type="PANTHER" id="PTHR46796">
    <property type="entry name" value="HTH-TYPE TRANSCRIPTIONAL ACTIVATOR RHAS-RELATED"/>
    <property type="match status" value="1"/>
</dbReference>
<proteinExistence type="predicted"/>
<evidence type="ECO:0000313" key="5">
    <source>
        <dbReference type="EMBL" id="CAB3723273.1"/>
    </source>
</evidence>
<name>A0A6S7BPH8_9BURK</name>
<dbReference type="Gene3D" id="1.10.10.60">
    <property type="entry name" value="Homeodomain-like"/>
    <property type="match status" value="1"/>
</dbReference>
<keyword evidence="3" id="KW-0804">Transcription</keyword>
<dbReference type="Pfam" id="PF12833">
    <property type="entry name" value="HTH_18"/>
    <property type="match status" value="1"/>
</dbReference>
<evidence type="ECO:0000256" key="3">
    <source>
        <dbReference type="ARBA" id="ARBA00023163"/>
    </source>
</evidence>
<feature type="domain" description="HTH araC/xylS-type" evidence="4">
    <location>
        <begin position="190"/>
        <end position="264"/>
    </location>
</feature>
<keyword evidence="2" id="KW-0238">DNA-binding</keyword>
<dbReference type="InterPro" id="IPR050204">
    <property type="entry name" value="AraC_XylS_family_regulators"/>
</dbReference>
<dbReference type="InterPro" id="IPR046532">
    <property type="entry name" value="DUF6597"/>
</dbReference>
<protein>
    <recommendedName>
        <fullName evidence="4">HTH araC/xylS-type domain-containing protein</fullName>
    </recommendedName>
</protein>
<dbReference type="GO" id="GO:0003700">
    <property type="term" value="F:DNA-binding transcription factor activity"/>
    <property type="evidence" value="ECO:0007669"/>
    <property type="project" value="InterPro"/>
</dbReference>
<dbReference type="PANTHER" id="PTHR46796:SF15">
    <property type="entry name" value="BLL1074 PROTEIN"/>
    <property type="match status" value="1"/>
</dbReference>
<dbReference type="Proteomes" id="UP000494111">
    <property type="component" value="Unassembled WGS sequence"/>
</dbReference>
<dbReference type="RefSeq" id="WP_175193774.1">
    <property type="nucleotide sequence ID" value="NZ_CADIJO010000015.1"/>
</dbReference>
<evidence type="ECO:0000313" key="6">
    <source>
        <dbReference type="Proteomes" id="UP000494111"/>
    </source>
</evidence>